<evidence type="ECO:0000259" key="2">
    <source>
        <dbReference type="Pfam" id="PF13166"/>
    </source>
</evidence>
<dbReference type="Pfam" id="PF13166">
    <property type="entry name" value="AAA_13"/>
    <property type="match status" value="1"/>
</dbReference>
<dbReference type="SUPFAM" id="SSF52540">
    <property type="entry name" value="P-loop containing nucleoside triphosphate hydrolases"/>
    <property type="match status" value="1"/>
</dbReference>
<dbReference type="AlphaFoldDB" id="A0A336N463"/>
<feature type="coiled-coil region" evidence="1">
    <location>
        <begin position="165"/>
        <end position="206"/>
    </location>
</feature>
<dbReference type="InterPro" id="IPR027417">
    <property type="entry name" value="P-loop_NTPase"/>
</dbReference>
<dbReference type="InterPro" id="IPR026866">
    <property type="entry name" value="CR006_AAA"/>
</dbReference>
<name>A0A336N463_AGGAP</name>
<protein>
    <submittedName>
        <fullName evidence="3">Uncharacterized protein conserved in bacteria</fullName>
    </submittedName>
</protein>
<dbReference type="Gene3D" id="3.40.50.300">
    <property type="entry name" value="P-loop containing nucleotide triphosphate hydrolases"/>
    <property type="match status" value="1"/>
</dbReference>
<keyword evidence="1" id="KW-0175">Coiled coil</keyword>
<dbReference type="Proteomes" id="UP000253728">
    <property type="component" value="Unassembled WGS sequence"/>
</dbReference>
<evidence type="ECO:0000313" key="3">
    <source>
        <dbReference type="EMBL" id="SSY94826.1"/>
    </source>
</evidence>
<evidence type="ECO:0000256" key="1">
    <source>
        <dbReference type="SAM" id="Coils"/>
    </source>
</evidence>
<accession>A0A336N463</accession>
<reference evidence="3 4" key="1">
    <citation type="submission" date="2018-06" db="EMBL/GenBank/DDBJ databases">
        <authorList>
            <consortium name="Pathogen Informatics"/>
            <person name="Doyle S."/>
        </authorList>
    </citation>
    <scope>NUCLEOTIDE SEQUENCE [LARGE SCALE GENOMIC DNA]</scope>
    <source>
        <strain evidence="3 4">NCTC5908</strain>
    </source>
</reference>
<dbReference type="EMBL" id="UFSP01000001">
    <property type="protein sequence ID" value="SSY94826.1"/>
    <property type="molecule type" value="Genomic_DNA"/>
</dbReference>
<proteinExistence type="predicted"/>
<sequence length="476" mass="56635">MNYLDDTHASSEVKECPFCQAKTITSHFIKNIHDYFDQTYQNNMNKLEQHRDEYNFALNQIPKLDVFIENNFVQNYVHEITKSYNDLFHILQENLNKIKEKIKNPKVPKVLESSSDTLQLINQIIGKINQDINLYNQKLRNRRETLLSLKSEFWSIMRWQYAQTLSRFEQDKKEYEQKNDYLQKEINNINRNIAIENQQIIDAQRETVNIDEAITAINNGLQEIGLDSFKISKHSNNLYRIVRDNDSSKETFHSLSEGEKMMISFLYFCELCKGKTDTQDSNTTKIIVIDDPISSLSHIFVFNIGRLIKNIFFKDERKFSQIFVLTHSLYFFYELTDTNHNDRKNTQNLFRISKSSNGSFIQTMKYEEIQNDYQAYWSVINDREQPPALIANCMRNIIEYFFNFVNKQALSNVFQMQELQEIRLQAFYRYINRESHSVGQNIIDMKEFDYDAFRDGLKLVFEKAGYLSHFKKMAKM</sequence>
<feature type="domain" description="Protein CR006 P-loop" evidence="2">
    <location>
        <begin position="12"/>
        <end position="461"/>
    </location>
</feature>
<evidence type="ECO:0000313" key="4">
    <source>
        <dbReference type="Proteomes" id="UP000253728"/>
    </source>
</evidence>
<gene>
    <name evidence="3" type="ORF">NCTC5908_01039</name>
</gene>
<organism evidence="3 4">
    <name type="scientific">Aggregatibacter aphrophilus</name>
    <name type="common">Haemophilus aphrophilus</name>
    <dbReference type="NCBI Taxonomy" id="732"/>
    <lineage>
        <taxon>Bacteria</taxon>
        <taxon>Pseudomonadati</taxon>
        <taxon>Pseudomonadota</taxon>
        <taxon>Gammaproteobacteria</taxon>
        <taxon>Pasteurellales</taxon>
        <taxon>Pasteurellaceae</taxon>
        <taxon>Aggregatibacter</taxon>
    </lineage>
</organism>